<proteinExistence type="predicted"/>
<evidence type="ECO:0000313" key="2">
    <source>
        <dbReference type="Proteomes" id="UP001497453"/>
    </source>
</evidence>
<protein>
    <submittedName>
        <fullName evidence="1">Uncharacterized protein</fullName>
    </submittedName>
</protein>
<dbReference type="EMBL" id="OZ037947">
    <property type="protein sequence ID" value="CAL1705950.1"/>
    <property type="molecule type" value="Genomic_DNA"/>
</dbReference>
<name>A0ABP1DDM2_9APHY</name>
<evidence type="ECO:0000313" key="1">
    <source>
        <dbReference type="EMBL" id="CAL1705950.1"/>
    </source>
</evidence>
<gene>
    <name evidence="1" type="ORF">GFSPODELE1_LOCUS5656</name>
</gene>
<keyword evidence="2" id="KW-1185">Reference proteome</keyword>
<organism evidence="1 2">
    <name type="scientific">Somion occarium</name>
    <dbReference type="NCBI Taxonomy" id="3059160"/>
    <lineage>
        <taxon>Eukaryota</taxon>
        <taxon>Fungi</taxon>
        <taxon>Dikarya</taxon>
        <taxon>Basidiomycota</taxon>
        <taxon>Agaricomycotina</taxon>
        <taxon>Agaricomycetes</taxon>
        <taxon>Polyporales</taxon>
        <taxon>Cerrenaceae</taxon>
        <taxon>Somion</taxon>
    </lineage>
</organism>
<dbReference type="Proteomes" id="UP001497453">
    <property type="component" value="Chromosome 4"/>
</dbReference>
<accession>A0ABP1DDM2</accession>
<reference evidence="2" key="1">
    <citation type="submission" date="2024-04" db="EMBL/GenBank/DDBJ databases">
        <authorList>
            <person name="Shaw F."/>
            <person name="Minotto A."/>
        </authorList>
    </citation>
    <scope>NUCLEOTIDE SEQUENCE [LARGE SCALE GENOMIC DNA]</scope>
</reference>
<sequence length="171" mass="17323">MTPGAVLLGPAGATDGVLVCAARGITGADFFVGARAFCVGVAVGFRKVPVVDTTRFVVGGVGSLFVEEPGLDFVTMLVPVLVVLEGTRDDGADPGRVDDATDGGRVDVDEAGRVESFDIGLEAGTREPAARVVGGLGIAVVVVERMRGFAIDLDTVGLIVTDSNGFPSAST</sequence>